<name>R2SM53_9ENTE</name>
<accession>R2SM53</accession>
<keyword evidence="3" id="KW-1185">Reference proteome</keyword>
<organism evidence="2 3">
    <name type="scientific">Enterococcus pallens ATCC BAA-351</name>
    <dbReference type="NCBI Taxonomy" id="1158607"/>
    <lineage>
        <taxon>Bacteria</taxon>
        <taxon>Bacillati</taxon>
        <taxon>Bacillota</taxon>
        <taxon>Bacilli</taxon>
        <taxon>Lactobacillales</taxon>
        <taxon>Enterococcaceae</taxon>
        <taxon>Enterococcus</taxon>
    </lineage>
</organism>
<comment type="caution">
    <text evidence="2">The sequence shown here is derived from an EMBL/GenBank/DDBJ whole genome shotgun (WGS) entry which is preliminary data.</text>
</comment>
<dbReference type="EMBL" id="AJAQ01000008">
    <property type="protein sequence ID" value="EOH96235.1"/>
    <property type="molecule type" value="Genomic_DNA"/>
</dbReference>
<keyword evidence="1" id="KW-1133">Transmembrane helix</keyword>
<evidence type="ECO:0000256" key="1">
    <source>
        <dbReference type="SAM" id="Phobius"/>
    </source>
</evidence>
<reference evidence="2 3" key="1">
    <citation type="submission" date="2013-02" db="EMBL/GenBank/DDBJ databases">
        <title>The Genome Sequence of Enterococcus pallens BAA-351.</title>
        <authorList>
            <consortium name="The Broad Institute Genome Sequencing Platform"/>
            <consortium name="The Broad Institute Genome Sequencing Center for Infectious Disease"/>
            <person name="Earl A.M."/>
            <person name="Gilmore M.S."/>
            <person name="Lebreton F."/>
            <person name="Walker B."/>
            <person name="Young S.K."/>
            <person name="Zeng Q."/>
            <person name="Gargeya S."/>
            <person name="Fitzgerald M."/>
            <person name="Haas B."/>
            <person name="Abouelleil A."/>
            <person name="Alvarado L."/>
            <person name="Arachchi H.M."/>
            <person name="Berlin A.M."/>
            <person name="Chapman S.B."/>
            <person name="Dewar J."/>
            <person name="Goldberg J."/>
            <person name="Griggs A."/>
            <person name="Gujja S."/>
            <person name="Hansen M."/>
            <person name="Howarth C."/>
            <person name="Imamovic A."/>
            <person name="Larimer J."/>
            <person name="McCowan C."/>
            <person name="Murphy C."/>
            <person name="Neiman D."/>
            <person name="Pearson M."/>
            <person name="Priest M."/>
            <person name="Roberts A."/>
            <person name="Saif S."/>
            <person name="Shea T."/>
            <person name="Sisk P."/>
            <person name="Sykes S."/>
            <person name="Wortman J."/>
            <person name="Nusbaum C."/>
            <person name="Birren B."/>
        </authorList>
    </citation>
    <scope>NUCLEOTIDE SEQUENCE [LARGE SCALE GENOMIC DNA]</scope>
    <source>
        <strain evidence="2 3">ATCC BAA-351</strain>
    </source>
</reference>
<dbReference type="HOGENOM" id="CLU_2464315_0_0_9"/>
<keyword evidence="1" id="KW-0472">Membrane</keyword>
<dbReference type="RefSeq" id="WP_010755940.1">
    <property type="nucleotide sequence ID" value="NZ_ASWD01000007.1"/>
</dbReference>
<evidence type="ECO:0000313" key="2">
    <source>
        <dbReference type="EMBL" id="EOH96235.1"/>
    </source>
</evidence>
<sequence length="88" mass="10419">MRKPSKVNPQNLKHLRRKNSRCLWIILFMIACLMFFYTASNWLGITINRNFFDFISGMFSSLSLILAVCIVRNYRVLRQQSTTNRQGE</sequence>
<evidence type="ECO:0000313" key="3">
    <source>
        <dbReference type="Proteomes" id="UP000013782"/>
    </source>
</evidence>
<protein>
    <submittedName>
        <fullName evidence="2">Uncharacterized protein</fullName>
    </submittedName>
</protein>
<proteinExistence type="predicted"/>
<gene>
    <name evidence="2" type="ORF">UAU_00884</name>
</gene>
<dbReference type="AlphaFoldDB" id="R2SM53"/>
<dbReference type="PROSITE" id="PS51257">
    <property type="entry name" value="PROKAR_LIPOPROTEIN"/>
    <property type="match status" value="1"/>
</dbReference>
<dbReference type="Proteomes" id="UP000013782">
    <property type="component" value="Unassembled WGS sequence"/>
</dbReference>
<feature type="transmembrane region" description="Helical" evidence="1">
    <location>
        <begin position="51"/>
        <end position="71"/>
    </location>
</feature>
<keyword evidence="1" id="KW-0812">Transmembrane</keyword>
<feature type="transmembrane region" description="Helical" evidence="1">
    <location>
        <begin position="21"/>
        <end position="39"/>
    </location>
</feature>
<dbReference type="OrthoDB" id="2182833at2"/>